<dbReference type="PROSITE" id="PS50896">
    <property type="entry name" value="LISH"/>
    <property type="match status" value="1"/>
</dbReference>
<accession>A0A8S9ZIV4</accession>
<feature type="domain" description="CTLH" evidence="1">
    <location>
        <begin position="87"/>
        <end position="144"/>
    </location>
</feature>
<evidence type="ECO:0000313" key="2">
    <source>
        <dbReference type="EMBL" id="KAF7633259.1"/>
    </source>
</evidence>
<dbReference type="SMART" id="SM00668">
    <property type="entry name" value="CTLH"/>
    <property type="match status" value="1"/>
</dbReference>
<reference evidence="2" key="1">
    <citation type="journal article" date="2020" name="Ecol. Evol.">
        <title>Genome structure and content of the rice root-knot nematode (Meloidogyne graminicola).</title>
        <authorList>
            <person name="Phan N.T."/>
            <person name="Danchin E.G.J."/>
            <person name="Klopp C."/>
            <person name="Perfus-Barbeoch L."/>
            <person name="Kozlowski D.K."/>
            <person name="Koutsovoulos G.D."/>
            <person name="Lopez-Roques C."/>
            <person name="Bouchez O."/>
            <person name="Zahm M."/>
            <person name="Besnard G."/>
            <person name="Bellafiore S."/>
        </authorList>
    </citation>
    <scope>NUCLEOTIDE SEQUENCE</scope>
    <source>
        <strain evidence="2">VN-18</strain>
    </source>
</reference>
<comment type="caution">
    <text evidence="2">The sequence shown here is derived from an EMBL/GenBank/DDBJ whole genome shotgun (WGS) entry which is preliminary data.</text>
</comment>
<dbReference type="InterPro" id="IPR006594">
    <property type="entry name" value="LisH"/>
</dbReference>
<evidence type="ECO:0000259" key="1">
    <source>
        <dbReference type="PROSITE" id="PS50897"/>
    </source>
</evidence>
<dbReference type="PANTHER" id="PTHR12864">
    <property type="entry name" value="RAN BINDING PROTEIN 9-RELATED"/>
    <property type="match status" value="1"/>
</dbReference>
<dbReference type="OrthoDB" id="2415936at2759"/>
<keyword evidence="3" id="KW-1185">Reference proteome</keyword>
<dbReference type="InterPro" id="IPR050618">
    <property type="entry name" value="Ubq-SigPath_Reg"/>
</dbReference>
<dbReference type="Proteomes" id="UP000605970">
    <property type="component" value="Unassembled WGS sequence"/>
</dbReference>
<dbReference type="AlphaFoldDB" id="A0A8S9ZIV4"/>
<dbReference type="InterPro" id="IPR013144">
    <property type="entry name" value="CRA_dom"/>
</dbReference>
<name>A0A8S9ZIV4_9BILA</name>
<gene>
    <name evidence="2" type="ORF">Mgra_00007360</name>
</gene>
<proteinExistence type="predicted"/>
<organism evidence="2 3">
    <name type="scientific">Meloidogyne graminicola</name>
    <dbReference type="NCBI Taxonomy" id="189291"/>
    <lineage>
        <taxon>Eukaryota</taxon>
        <taxon>Metazoa</taxon>
        <taxon>Ecdysozoa</taxon>
        <taxon>Nematoda</taxon>
        <taxon>Chromadorea</taxon>
        <taxon>Rhabditida</taxon>
        <taxon>Tylenchina</taxon>
        <taxon>Tylenchomorpha</taxon>
        <taxon>Tylenchoidea</taxon>
        <taxon>Meloidogynidae</taxon>
        <taxon>Meloidogyninae</taxon>
        <taxon>Meloidogyne</taxon>
    </lineage>
</organism>
<dbReference type="EMBL" id="JABEBT010000081">
    <property type="protein sequence ID" value="KAF7633259.1"/>
    <property type="molecule type" value="Genomic_DNA"/>
</dbReference>
<evidence type="ECO:0000313" key="3">
    <source>
        <dbReference type="Proteomes" id="UP000605970"/>
    </source>
</evidence>
<dbReference type="Pfam" id="PF10607">
    <property type="entry name" value="CTLH"/>
    <property type="match status" value="1"/>
</dbReference>
<dbReference type="SMART" id="SM00667">
    <property type="entry name" value="LisH"/>
    <property type="match status" value="1"/>
</dbReference>
<dbReference type="SMART" id="SM00757">
    <property type="entry name" value="CRA"/>
    <property type="match status" value="1"/>
</dbReference>
<dbReference type="InterPro" id="IPR006595">
    <property type="entry name" value="CTLH_C"/>
</dbReference>
<dbReference type="InterPro" id="IPR024964">
    <property type="entry name" value="CTLH/CRA"/>
</dbReference>
<dbReference type="PROSITE" id="PS50897">
    <property type="entry name" value="CTLH"/>
    <property type="match status" value="1"/>
</dbReference>
<sequence length="274" mass="31086">MDSDETFGCLPPLNCANEDDFDGCESSWFNNLFGDSSEEFDAVKLHELVIEYLVFSGYKEAADLLIKDAELPPTNPPTLENTKNVDTLNERSAIHNSIVNGDIETALRLIGEIAPNLLNQNQKLQFKLLRQQLVELIRNKEVDKVLTFAQSNLADKCSEISQDLFAKLEQTYALLAFDNPETSPFGYLMTREYFSLNQRNMLAYEVNESILSALNKPSISRLEQLFRLMVWNQHQQKTKGDGRLLTKEIAEDISKALFSRGDDDSIMNDSERGC</sequence>
<protein>
    <recommendedName>
        <fullName evidence="1">CTLH domain-containing protein</fullName>
    </recommendedName>
</protein>